<evidence type="ECO:0000313" key="10">
    <source>
        <dbReference type="EMBL" id="EGO64456.1"/>
    </source>
</evidence>
<dbReference type="InterPro" id="IPR052157">
    <property type="entry name" value="BCAA_transport_permease"/>
</dbReference>
<evidence type="ECO:0000256" key="7">
    <source>
        <dbReference type="ARBA" id="ARBA00023136"/>
    </source>
</evidence>
<keyword evidence="6 9" id="KW-1133">Transmembrane helix</keyword>
<evidence type="ECO:0000313" key="11">
    <source>
        <dbReference type="Proteomes" id="UP000003240"/>
    </source>
</evidence>
<keyword evidence="7 9" id="KW-0472">Membrane</keyword>
<comment type="similarity">
    <text evidence="8">Belongs to the binding-protein-dependent transport system permease family. LivHM subfamily.</text>
</comment>
<dbReference type="eggNOG" id="COG0559">
    <property type="taxonomic scope" value="Bacteria"/>
</dbReference>
<keyword evidence="2" id="KW-0813">Transport</keyword>
<feature type="transmembrane region" description="Helical" evidence="9">
    <location>
        <begin position="266"/>
        <end position="283"/>
    </location>
</feature>
<dbReference type="STRING" id="1009370.ALO_08143"/>
<keyword evidence="3" id="KW-1003">Cell membrane</keyword>
<sequence>MGEMLEGVLLQTVASGLLWGCIYALIALGLTIIYGVMNIVNFAHGDFFMISMFLAYAFSLVLGLTPLASLPLVTACLFVVGVVSYKGLIKPVLNAPPLAQIFATFGLMIFLRGLAQFIFGADYRTISNVAASGRIDLGGIFVAIPQLIAAAGAVVMFVTVYLFITKTRTGWALMAVAENKQAAALMGIDGDKMFALAWGLGAACVGVAGSLLANFYYVFPEVGAVFGFLAFVTVALGGFGSISGAFFAGLIIGLTEALAGILIDPSLKYVVVFMIYLLVMLFRPRGLLGNA</sequence>
<feature type="transmembrane region" description="Helical" evidence="9">
    <location>
        <begin position="47"/>
        <end position="64"/>
    </location>
</feature>
<keyword evidence="11" id="KW-1185">Reference proteome</keyword>
<dbReference type="AlphaFoldDB" id="F7NHT1"/>
<dbReference type="PANTHER" id="PTHR11795">
    <property type="entry name" value="BRANCHED-CHAIN AMINO ACID TRANSPORT SYSTEM PERMEASE PROTEIN LIVH"/>
    <property type="match status" value="1"/>
</dbReference>
<feature type="transmembrane region" description="Helical" evidence="9">
    <location>
        <begin position="195"/>
        <end position="219"/>
    </location>
</feature>
<evidence type="ECO:0000256" key="2">
    <source>
        <dbReference type="ARBA" id="ARBA00022448"/>
    </source>
</evidence>
<dbReference type="GO" id="GO:0006865">
    <property type="term" value="P:amino acid transport"/>
    <property type="evidence" value="ECO:0007669"/>
    <property type="project" value="UniProtKB-KW"/>
</dbReference>
<dbReference type="EMBL" id="AFGF01000056">
    <property type="protein sequence ID" value="EGO64456.1"/>
    <property type="molecule type" value="Genomic_DNA"/>
</dbReference>
<evidence type="ECO:0000256" key="5">
    <source>
        <dbReference type="ARBA" id="ARBA00022970"/>
    </source>
</evidence>
<comment type="caution">
    <text evidence="10">The sequence shown here is derived from an EMBL/GenBank/DDBJ whole genome shotgun (WGS) entry which is preliminary data.</text>
</comment>
<dbReference type="InterPro" id="IPR001851">
    <property type="entry name" value="ABC_transp_permease"/>
</dbReference>
<evidence type="ECO:0000256" key="3">
    <source>
        <dbReference type="ARBA" id="ARBA00022475"/>
    </source>
</evidence>
<name>F7NHT1_9FIRM</name>
<evidence type="ECO:0000256" key="9">
    <source>
        <dbReference type="SAM" id="Phobius"/>
    </source>
</evidence>
<feature type="transmembrane region" description="Helical" evidence="9">
    <location>
        <begin position="225"/>
        <end position="254"/>
    </location>
</feature>
<feature type="transmembrane region" description="Helical" evidence="9">
    <location>
        <begin position="101"/>
        <end position="119"/>
    </location>
</feature>
<comment type="subcellular location">
    <subcellularLocation>
        <location evidence="1">Cell membrane</location>
        <topology evidence="1">Multi-pass membrane protein</topology>
    </subcellularLocation>
</comment>
<protein>
    <submittedName>
        <fullName evidence="10">Inner-membrane translocator</fullName>
    </submittedName>
</protein>
<evidence type="ECO:0000256" key="8">
    <source>
        <dbReference type="ARBA" id="ARBA00037998"/>
    </source>
</evidence>
<dbReference type="GO" id="GO:0022857">
    <property type="term" value="F:transmembrane transporter activity"/>
    <property type="evidence" value="ECO:0007669"/>
    <property type="project" value="InterPro"/>
</dbReference>
<feature type="transmembrane region" description="Helical" evidence="9">
    <location>
        <begin position="139"/>
        <end position="164"/>
    </location>
</feature>
<dbReference type="Proteomes" id="UP000003240">
    <property type="component" value="Unassembled WGS sequence"/>
</dbReference>
<keyword evidence="4 9" id="KW-0812">Transmembrane</keyword>
<organism evidence="10 11">
    <name type="scientific">Acetonema longum DSM 6540</name>
    <dbReference type="NCBI Taxonomy" id="1009370"/>
    <lineage>
        <taxon>Bacteria</taxon>
        <taxon>Bacillati</taxon>
        <taxon>Bacillota</taxon>
        <taxon>Negativicutes</taxon>
        <taxon>Acetonemataceae</taxon>
        <taxon>Acetonema</taxon>
    </lineage>
</organism>
<dbReference type="GO" id="GO:0005886">
    <property type="term" value="C:plasma membrane"/>
    <property type="evidence" value="ECO:0007669"/>
    <property type="project" value="UniProtKB-SubCell"/>
</dbReference>
<gene>
    <name evidence="10" type="ORF">ALO_08143</name>
</gene>
<feature type="transmembrane region" description="Helical" evidence="9">
    <location>
        <begin position="12"/>
        <end position="35"/>
    </location>
</feature>
<evidence type="ECO:0000256" key="6">
    <source>
        <dbReference type="ARBA" id="ARBA00022989"/>
    </source>
</evidence>
<dbReference type="PANTHER" id="PTHR11795:SF445">
    <property type="entry name" value="AMINO ACID ABC TRANSPORTER PERMEASE PROTEIN"/>
    <property type="match status" value="1"/>
</dbReference>
<dbReference type="CDD" id="cd06582">
    <property type="entry name" value="TM_PBP1_LivH_like"/>
    <property type="match status" value="1"/>
</dbReference>
<proteinExistence type="inferred from homology"/>
<accession>F7NHT1</accession>
<evidence type="ECO:0000256" key="4">
    <source>
        <dbReference type="ARBA" id="ARBA00022692"/>
    </source>
</evidence>
<dbReference type="Pfam" id="PF02653">
    <property type="entry name" value="BPD_transp_2"/>
    <property type="match status" value="1"/>
</dbReference>
<keyword evidence="5" id="KW-0029">Amino-acid transport</keyword>
<reference evidence="10 11" key="1">
    <citation type="journal article" date="2011" name="EMBO J.">
        <title>Structural diversity of bacterial flagellar motors.</title>
        <authorList>
            <person name="Chen S."/>
            <person name="Beeby M."/>
            <person name="Murphy G.E."/>
            <person name="Leadbetter J.R."/>
            <person name="Hendrixson D.R."/>
            <person name="Briegel A."/>
            <person name="Li Z."/>
            <person name="Shi J."/>
            <person name="Tocheva E.I."/>
            <person name="Muller A."/>
            <person name="Dobro M.J."/>
            <person name="Jensen G.J."/>
        </authorList>
    </citation>
    <scope>NUCLEOTIDE SEQUENCE [LARGE SCALE GENOMIC DNA]</scope>
    <source>
        <strain evidence="10 11">DSM 6540</strain>
    </source>
</reference>
<evidence type="ECO:0000256" key="1">
    <source>
        <dbReference type="ARBA" id="ARBA00004651"/>
    </source>
</evidence>